<dbReference type="NCBIfam" id="NF040519">
    <property type="entry name" value="Sbal_3080_fam"/>
    <property type="match status" value="1"/>
</dbReference>
<gene>
    <name evidence="2" type="ORF">SJ2017_3014</name>
</gene>
<evidence type="ECO:0000256" key="1">
    <source>
        <dbReference type="SAM" id="SignalP"/>
    </source>
</evidence>
<accession>A0ABM6JMG8</accession>
<evidence type="ECO:0000313" key="2">
    <source>
        <dbReference type="EMBL" id="ARD23291.1"/>
    </source>
</evidence>
<name>A0ABM6JMG8_9GAMM</name>
<keyword evidence="1" id="KW-0732">Signal</keyword>
<keyword evidence="3" id="KW-1185">Reference proteome</keyword>
<dbReference type="PROSITE" id="PS51257">
    <property type="entry name" value="PROKAR_LIPOPROTEIN"/>
    <property type="match status" value="1"/>
</dbReference>
<protein>
    <recommendedName>
        <fullName evidence="4">SHOCT domain-containing protein</fullName>
    </recommendedName>
</protein>
<feature type="chain" id="PRO_5045430928" description="SHOCT domain-containing protein" evidence="1">
    <location>
        <begin position="22"/>
        <end position="199"/>
    </location>
</feature>
<dbReference type="EMBL" id="CP020472">
    <property type="protein sequence ID" value="ARD23291.1"/>
    <property type="molecule type" value="Genomic_DNA"/>
</dbReference>
<proteinExistence type="predicted"/>
<feature type="signal peptide" evidence="1">
    <location>
        <begin position="1"/>
        <end position="21"/>
    </location>
</feature>
<sequence>MNKVLISLVFLLITGCTSVNVEQLDPKMQVSHVCIEENPKVIVHDFLPVVQKGFKRHGITTEVYTDSMPNYCDYHLNYTALKTWDMAMYMHHAELWLYRGLDNIAYAEYHLNGKGGLALNKWASVDSKMDPVINQLLSGYSPELVNAYRKTIPTNESEKELVSETKEDQLRQLKRWLSEELITQEEYELEKQKVLSKKL</sequence>
<dbReference type="Proteomes" id="UP000191820">
    <property type="component" value="Chromosome"/>
</dbReference>
<evidence type="ECO:0000313" key="3">
    <source>
        <dbReference type="Proteomes" id="UP000191820"/>
    </source>
</evidence>
<organism evidence="2 3">
    <name type="scientific">Shewanella japonica</name>
    <dbReference type="NCBI Taxonomy" id="93973"/>
    <lineage>
        <taxon>Bacteria</taxon>
        <taxon>Pseudomonadati</taxon>
        <taxon>Pseudomonadota</taxon>
        <taxon>Gammaproteobacteria</taxon>
        <taxon>Alteromonadales</taxon>
        <taxon>Shewanellaceae</taxon>
        <taxon>Shewanella</taxon>
    </lineage>
</organism>
<reference evidence="2 3" key="1">
    <citation type="submission" date="2017-03" db="EMBL/GenBank/DDBJ databases">
        <title>Genome sequencing of Shewanella japonica KCTC 22435.</title>
        <authorList>
            <person name="Kim K.M."/>
        </authorList>
    </citation>
    <scope>NUCLEOTIDE SEQUENCE [LARGE SCALE GENOMIC DNA]</scope>
    <source>
        <strain evidence="2 3">KCTC 22435</strain>
    </source>
</reference>
<dbReference type="RefSeq" id="WP_174567609.1">
    <property type="nucleotide sequence ID" value="NZ_CP020472.1"/>
</dbReference>
<evidence type="ECO:0008006" key="4">
    <source>
        <dbReference type="Google" id="ProtNLM"/>
    </source>
</evidence>